<evidence type="ECO:0000313" key="3">
    <source>
        <dbReference type="Proteomes" id="UP000006039"/>
    </source>
</evidence>
<reference evidence="2" key="4">
    <citation type="journal article" date="2015" name="G3 (Bethesda)">
        <title>Genome sequences of three phytopathogenic species of the Magnaporthaceae family of fungi.</title>
        <authorList>
            <person name="Okagaki L.H."/>
            <person name="Nunes C.C."/>
            <person name="Sailsbery J."/>
            <person name="Clay B."/>
            <person name="Brown D."/>
            <person name="John T."/>
            <person name="Oh Y."/>
            <person name="Young N."/>
            <person name="Fitzgerald M."/>
            <person name="Haas B.J."/>
            <person name="Zeng Q."/>
            <person name="Young S."/>
            <person name="Adiconis X."/>
            <person name="Fan L."/>
            <person name="Levin J.Z."/>
            <person name="Mitchell T.K."/>
            <person name="Okubara P.A."/>
            <person name="Farman M.L."/>
            <person name="Kohn L.M."/>
            <person name="Birren B."/>
            <person name="Ma L.-J."/>
            <person name="Dean R.A."/>
        </authorList>
    </citation>
    <scope>NUCLEOTIDE SEQUENCE</scope>
    <source>
        <strain evidence="2">R3-111a-1</strain>
    </source>
</reference>
<protein>
    <submittedName>
        <fullName evidence="1 2">Uncharacterized protein</fullName>
    </submittedName>
</protein>
<proteinExistence type="predicted"/>
<keyword evidence="3" id="KW-1185">Reference proteome</keyword>
<dbReference type="EMBL" id="GL385401">
    <property type="protein sequence ID" value="EJT70917.1"/>
    <property type="molecule type" value="Genomic_DNA"/>
</dbReference>
<dbReference type="AlphaFoldDB" id="J3PEK9"/>
<dbReference type="Proteomes" id="UP000006039">
    <property type="component" value="Unassembled WGS sequence"/>
</dbReference>
<accession>J3PEK9</accession>
<evidence type="ECO:0000313" key="2">
    <source>
        <dbReference type="EnsemblFungi" id="EJT70917"/>
    </source>
</evidence>
<dbReference type="HOGENOM" id="CLU_2250347_0_0_1"/>
<reference evidence="1" key="3">
    <citation type="submission" date="2010-09" db="EMBL/GenBank/DDBJ databases">
        <title>Annotation of Gaeumannomyces graminis var. tritici R3-111a-1.</title>
        <authorList>
            <consortium name="The Broad Institute Genome Sequencing Platform"/>
            <person name="Ma L.-J."/>
            <person name="Dead R."/>
            <person name="Young S.K."/>
            <person name="Zeng Q."/>
            <person name="Gargeya S."/>
            <person name="Fitzgerald M."/>
            <person name="Haas B."/>
            <person name="Abouelleil A."/>
            <person name="Alvarado L."/>
            <person name="Arachchi H.M."/>
            <person name="Berlin A."/>
            <person name="Brown A."/>
            <person name="Chapman S.B."/>
            <person name="Chen Z."/>
            <person name="Dunbar C."/>
            <person name="Freedman E."/>
            <person name="Gearin G."/>
            <person name="Gellesch M."/>
            <person name="Goldberg J."/>
            <person name="Griggs A."/>
            <person name="Gujja S."/>
            <person name="Heiman D."/>
            <person name="Howarth C."/>
            <person name="Larson L."/>
            <person name="Lui A."/>
            <person name="MacDonald P.J.P."/>
            <person name="Mehta T."/>
            <person name="Montmayeur A."/>
            <person name="Murphy C."/>
            <person name="Neiman D."/>
            <person name="Pearson M."/>
            <person name="Priest M."/>
            <person name="Roberts A."/>
            <person name="Saif S."/>
            <person name="Shea T."/>
            <person name="Shenoy N."/>
            <person name="Sisk P."/>
            <person name="Stolte C."/>
            <person name="Sykes S."/>
            <person name="Yandava C."/>
            <person name="Wortman J."/>
            <person name="Nusbaum C."/>
            <person name="Birren B."/>
        </authorList>
    </citation>
    <scope>NUCLEOTIDE SEQUENCE</scope>
    <source>
        <strain evidence="1">R3-111a-1</strain>
    </source>
</reference>
<dbReference type="RefSeq" id="XP_009228095.1">
    <property type="nucleotide sequence ID" value="XM_009229831.1"/>
</dbReference>
<dbReference type="GeneID" id="20352398"/>
<dbReference type="EnsemblFungi" id="EJT70917">
    <property type="protein sequence ID" value="EJT70917"/>
    <property type="gene ID" value="GGTG_11940"/>
</dbReference>
<organism evidence="1">
    <name type="scientific">Gaeumannomyces tritici (strain R3-111a-1)</name>
    <name type="common">Wheat and barley take-all root rot fungus</name>
    <name type="synonym">Gaeumannomyces graminis var. tritici</name>
    <dbReference type="NCBI Taxonomy" id="644352"/>
    <lineage>
        <taxon>Eukaryota</taxon>
        <taxon>Fungi</taxon>
        <taxon>Dikarya</taxon>
        <taxon>Ascomycota</taxon>
        <taxon>Pezizomycotina</taxon>
        <taxon>Sordariomycetes</taxon>
        <taxon>Sordariomycetidae</taxon>
        <taxon>Magnaporthales</taxon>
        <taxon>Magnaporthaceae</taxon>
        <taxon>Gaeumannomyces</taxon>
    </lineage>
</organism>
<dbReference type="VEuPathDB" id="FungiDB:GGTG_11940"/>
<reference evidence="3" key="1">
    <citation type="submission" date="2010-07" db="EMBL/GenBank/DDBJ databases">
        <title>The genome sequence of Gaeumannomyces graminis var. tritici strain R3-111a-1.</title>
        <authorList>
            <consortium name="The Broad Institute Genome Sequencing Platform"/>
            <person name="Ma L.-J."/>
            <person name="Dead R."/>
            <person name="Young S."/>
            <person name="Zeng Q."/>
            <person name="Koehrsen M."/>
            <person name="Alvarado L."/>
            <person name="Berlin A."/>
            <person name="Chapman S.B."/>
            <person name="Chen Z."/>
            <person name="Freedman E."/>
            <person name="Gellesch M."/>
            <person name="Goldberg J."/>
            <person name="Griggs A."/>
            <person name="Gujja S."/>
            <person name="Heilman E.R."/>
            <person name="Heiman D."/>
            <person name="Hepburn T."/>
            <person name="Howarth C."/>
            <person name="Jen D."/>
            <person name="Larson L."/>
            <person name="Mehta T."/>
            <person name="Neiman D."/>
            <person name="Pearson M."/>
            <person name="Roberts A."/>
            <person name="Saif S."/>
            <person name="Shea T."/>
            <person name="Shenoy N."/>
            <person name="Sisk P."/>
            <person name="Stolte C."/>
            <person name="Sykes S."/>
            <person name="Walk T."/>
            <person name="White J."/>
            <person name="Yandava C."/>
            <person name="Haas B."/>
            <person name="Nusbaum C."/>
            <person name="Birren B."/>
        </authorList>
    </citation>
    <scope>NUCLEOTIDE SEQUENCE [LARGE SCALE GENOMIC DNA]</scope>
    <source>
        <strain evidence="3">R3-111a-1</strain>
    </source>
</reference>
<reference evidence="1" key="2">
    <citation type="submission" date="2010-07" db="EMBL/GenBank/DDBJ databases">
        <authorList>
            <consortium name="The Broad Institute Genome Sequencing Platform"/>
            <consortium name="Broad Institute Genome Sequencing Center for Infectious Disease"/>
            <person name="Ma L.-J."/>
            <person name="Dead R."/>
            <person name="Young S."/>
            <person name="Zeng Q."/>
            <person name="Koehrsen M."/>
            <person name="Alvarado L."/>
            <person name="Berlin A."/>
            <person name="Chapman S.B."/>
            <person name="Chen Z."/>
            <person name="Freedman E."/>
            <person name="Gellesch M."/>
            <person name="Goldberg J."/>
            <person name="Griggs A."/>
            <person name="Gujja S."/>
            <person name="Heilman E.R."/>
            <person name="Heiman D."/>
            <person name="Hepburn T."/>
            <person name="Howarth C."/>
            <person name="Jen D."/>
            <person name="Larson L."/>
            <person name="Mehta T."/>
            <person name="Neiman D."/>
            <person name="Pearson M."/>
            <person name="Roberts A."/>
            <person name="Saif S."/>
            <person name="Shea T."/>
            <person name="Shenoy N."/>
            <person name="Sisk P."/>
            <person name="Stolte C."/>
            <person name="Sykes S."/>
            <person name="Walk T."/>
            <person name="White J."/>
            <person name="Yandava C."/>
            <person name="Haas B."/>
            <person name="Nusbaum C."/>
            <person name="Birren B."/>
        </authorList>
    </citation>
    <scope>NUCLEOTIDE SEQUENCE</scope>
    <source>
        <strain evidence="1">R3-111a-1</strain>
    </source>
</reference>
<sequence length="104" mass="11162">MFHLFPASPVVPFDAGGPLASDINTQADHLPEQRSQMPLASHEVPSTKLRLAPLLNLKCPATLTSTAACGFSRYSSSISDNQQHVGIIHLLQAPTDNTRPAFKA</sequence>
<gene>
    <name evidence="2" type="primary">20352398</name>
    <name evidence="1" type="ORF">GGTG_11940</name>
</gene>
<evidence type="ECO:0000313" key="1">
    <source>
        <dbReference type="EMBL" id="EJT70917.1"/>
    </source>
</evidence>
<reference evidence="2" key="5">
    <citation type="submission" date="2018-04" db="UniProtKB">
        <authorList>
            <consortium name="EnsemblFungi"/>
        </authorList>
    </citation>
    <scope>IDENTIFICATION</scope>
    <source>
        <strain evidence="2">R3-111a-1</strain>
    </source>
</reference>
<name>J3PEK9_GAET3</name>